<dbReference type="Pfam" id="PF02055">
    <property type="entry name" value="Glyco_hydro_30"/>
    <property type="match status" value="1"/>
</dbReference>
<evidence type="ECO:0000313" key="7">
    <source>
        <dbReference type="EMBL" id="TSJ78557.1"/>
    </source>
</evidence>
<evidence type="ECO:0000256" key="1">
    <source>
        <dbReference type="ARBA" id="ARBA00005382"/>
    </source>
</evidence>
<dbReference type="Gene3D" id="3.20.20.80">
    <property type="entry name" value="Glycosidases"/>
    <property type="match status" value="1"/>
</dbReference>
<evidence type="ECO:0000259" key="6">
    <source>
        <dbReference type="Pfam" id="PF17189"/>
    </source>
</evidence>
<dbReference type="EMBL" id="VMBG01000001">
    <property type="protein sequence ID" value="TSJ78557.1"/>
    <property type="molecule type" value="Genomic_DNA"/>
</dbReference>
<dbReference type="Pfam" id="PF17189">
    <property type="entry name" value="Glyco_hydro_30C"/>
    <property type="match status" value="1"/>
</dbReference>
<comment type="caution">
    <text evidence="7">The sequence shown here is derived from an EMBL/GenBank/DDBJ whole genome shotgun (WGS) entry which is preliminary data.</text>
</comment>
<dbReference type="PANTHER" id="PTHR11069:SF23">
    <property type="entry name" value="LYSOSOMAL ACID GLUCOSYLCERAMIDASE"/>
    <property type="match status" value="1"/>
</dbReference>
<organism evidence="7 8">
    <name type="scientific">Rariglobus hedericola</name>
    <dbReference type="NCBI Taxonomy" id="2597822"/>
    <lineage>
        <taxon>Bacteria</taxon>
        <taxon>Pseudomonadati</taxon>
        <taxon>Verrucomicrobiota</taxon>
        <taxon>Opitutia</taxon>
        <taxon>Opitutales</taxon>
        <taxon>Opitutaceae</taxon>
        <taxon>Rariglobus</taxon>
    </lineage>
</organism>
<dbReference type="GO" id="GO:0016020">
    <property type="term" value="C:membrane"/>
    <property type="evidence" value="ECO:0007669"/>
    <property type="project" value="GOC"/>
</dbReference>
<dbReference type="InterPro" id="IPR033452">
    <property type="entry name" value="GH30_C"/>
</dbReference>
<evidence type="ECO:0000256" key="2">
    <source>
        <dbReference type="ARBA" id="ARBA00022729"/>
    </source>
</evidence>
<dbReference type="GO" id="GO:0004348">
    <property type="term" value="F:glucosylceramidase activity"/>
    <property type="evidence" value="ECO:0007669"/>
    <property type="project" value="InterPro"/>
</dbReference>
<evidence type="ECO:0000256" key="4">
    <source>
        <dbReference type="RuleBase" id="RU361188"/>
    </source>
</evidence>
<keyword evidence="2" id="KW-0732">Signal</keyword>
<dbReference type="InterPro" id="IPR033453">
    <property type="entry name" value="Glyco_hydro_30_TIM-barrel"/>
</dbReference>
<name>A0A556QPK0_9BACT</name>
<proteinExistence type="inferred from homology"/>
<accession>A0A556QPK0</accession>
<dbReference type="OrthoDB" id="9806701at2"/>
<evidence type="ECO:0000256" key="3">
    <source>
        <dbReference type="ARBA" id="ARBA00022801"/>
    </source>
</evidence>
<keyword evidence="8" id="KW-1185">Reference proteome</keyword>
<dbReference type="AlphaFoldDB" id="A0A556QPK0"/>
<feature type="domain" description="Glycosyl hydrolase family 30 TIM-barrel" evidence="5">
    <location>
        <begin position="43"/>
        <end position="377"/>
    </location>
</feature>
<keyword evidence="4" id="KW-0326">Glycosidase</keyword>
<gene>
    <name evidence="7" type="ORF">FPL22_04455</name>
</gene>
<evidence type="ECO:0000259" key="5">
    <source>
        <dbReference type="Pfam" id="PF02055"/>
    </source>
</evidence>
<dbReference type="Proteomes" id="UP000315648">
    <property type="component" value="Unassembled WGS sequence"/>
</dbReference>
<dbReference type="RefSeq" id="WP_144228898.1">
    <property type="nucleotide sequence ID" value="NZ_CBCRVV010000022.1"/>
</dbReference>
<sequence length="446" mass="50366">MRIQWIQSTANQPWTTQTLPPAGEGEAPASARLRIGGPVGQPILGFGGCFNELGWIALQKAPEVERRTVMAALFDPEKGCAFNYCRLPIGANDYAAEWYSHNEHDGDFAMERFSIERDRRYLLPYIRESLAYCPEMTLFASPWSPPTWMKFPKAYNRGTLIQTPDNLRAYALYFRKFVEACAVEGVQIAAVHVQNEPNSDQKFPSCVWTPPQMRDFIRDYLSPEFESAGLPCQIWLGTIERGIDHYGAREGYKDWAGFILDDEKVRGIVKGVGYQWAGKGAVQRTHLAYPELPIVQTENECCDGTNSWYQAHYVFDLIWHYLQNGVSAYVYWNMVLEPGGASTWGWNQNAMITIDPATGRAIYNPEFYLMRHFSAYVRRGARRLELAGNWCVNAVGFVNPGGETVAVIQNAATTERTLRLTLADGADYVLTLAPESFHTLILHSEA</sequence>
<keyword evidence="3 4" id="KW-0378">Hydrolase</keyword>
<dbReference type="InterPro" id="IPR017853">
    <property type="entry name" value="GH"/>
</dbReference>
<dbReference type="SUPFAM" id="SSF51445">
    <property type="entry name" value="(Trans)glycosidases"/>
    <property type="match status" value="1"/>
</dbReference>
<protein>
    <submittedName>
        <fullName evidence="7">Glycosyl hydrolase</fullName>
    </submittedName>
</protein>
<dbReference type="InterPro" id="IPR001139">
    <property type="entry name" value="Glyco_hydro_30"/>
</dbReference>
<reference evidence="7 8" key="1">
    <citation type="submission" date="2019-07" db="EMBL/GenBank/DDBJ databases">
        <title>Description of 53C-WASEF.</title>
        <authorList>
            <person name="Pitt A."/>
            <person name="Hahn M.W."/>
        </authorList>
    </citation>
    <scope>NUCLEOTIDE SEQUENCE [LARGE SCALE GENOMIC DNA]</scope>
    <source>
        <strain evidence="7 8">53C-WASEF</strain>
    </source>
</reference>
<dbReference type="GO" id="GO:0006680">
    <property type="term" value="P:glucosylceramide catabolic process"/>
    <property type="evidence" value="ECO:0007669"/>
    <property type="project" value="TreeGrafter"/>
</dbReference>
<dbReference type="PANTHER" id="PTHR11069">
    <property type="entry name" value="GLUCOSYLCERAMIDASE"/>
    <property type="match status" value="1"/>
</dbReference>
<comment type="similarity">
    <text evidence="1 4">Belongs to the glycosyl hydrolase 30 family.</text>
</comment>
<evidence type="ECO:0000313" key="8">
    <source>
        <dbReference type="Proteomes" id="UP000315648"/>
    </source>
</evidence>
<feature type="domain" description="Glycosyl hydrolase family 30 beta sandwich" evidence="6">
    <location>
        <begin position="380"/>
        <end position="440"/>
    </location>
</feature>